<organism evidence="1 2">
    <name type="scientific">Colocasia esculenta</name>
    <name type="common">Wild taro</name>
    <name type="synonym">Arum esculentum</name>
    <dbReference type="NCBI Taxonomy" id="4460"/>
    <lineage>
        <taxon>Eukaryota</taxon>
        <taxon>Viridiplantae</taxon>
        <taxon>Streptophyta</taxon>
        <taxon>Embryophyta</taxon>
        <taxon>Tracheophyta</taxon>
        <taxon>Spermatophyta</taxon>
        <taxon>Magnoliopsida</taxon>
        <taxon>Liliopsida</taxon>
        <taxon>Araceae</taxon>
        <taxon>Aroideae</taxon>
        <taxon>Colocasieae</taxon>
        <taxon>Colocasia</taxon>
    </lineage>
</organism>
<dbReference type="Proteomes" id="UP000652761">
    <property type="component" value="Unassembled WGS sequence"/>
</dbReference>
<dbReference type="EMBL" id="NMUH01007920">
    <property type="protein sequence ID" value="MQM18028.1"/>
    <property type="molecule type" value="Genomic_DNA"/>
</dbReference>
<evidence type="ECO:0000313" key="1">
    <source>
        <dbReference type="EMBL" id="MQM18028.1"/>
    </source>
</evidence>
<name>A0A843XEV6_COLES</name>
<reference evidence="1" key="1">
    <citation type="submission" date="2017-07" db="EMBL/GenBank/DDBJ databases">
        <title>Taro Niue Genome Assembly and Annotation.</title>
        <authorList>
            <person name="Atibalentja N."/>
            <person name="Keating K."/>
            <person name="Fields C.J."/>
        </authorList>
    </citation>
    <scope>NUCLEOTIDE SEQUENCE</scope>
    <source>
        <strain evidence="1">Niue_2</strain>
        <tissue evidence="1">Leaf</tissue>
    </source>
</reference>
<sequence>MWTSSVMNLAAKDVDVWLGRFGLTRALFFPHSLLSTSPTFTLELLHEFRWLAGARGKAVVHVVAADQAGNVKLERGVCGAFLGFRRDSRFFGSSIVFLRVLRPETLEVPGMGLQLCVCSCVSYPMRDFGSFAGGGSGYGALMGLDTPVRHITRPEFLAERVEATELGGDLAS</sequence>
<comment type="caution">
    <text evidence="1">The sequence shown here is derived from an EMBL/GenBank/DDBJ whole genome shotgun (WGS) entry which is preliminary data.</text>
</comment>
<protein>
    <submittedName>
        <fullName evidence="1">Uncharacterized protein</fullName>
    </submittedName>
</protein>
<dbReference type="AlphaFoldDB" id="A0A843XEV6"/>
<accession>A0A843XEV6</accession>
<keyword evidence="2" id="KW-1185">Reference proteome</keyword>
<gene>
    <name evidence="1" type="ORF">Taro_051011</name>
</gene>
<proteinExistence type="predicted"/>
<evidence type="ECO:0000313" key="2">
    <source>
        <dbReference type="Proteomes" id="UP000652761"/>
    </source>
</evidence>